<keyword evidence="1" id="KW-0472">Membrane</keyword>
<dbReference type="EMBL" id="MGDI01000045">
    <property type="protein sequence ID" value="OGL51305.1"/>
    <property type="molecule type" value="Genomic_DNA"/>
</dbReference>
<comment type="caution">
    <text evidence="2">The sequence shown here is derived from an EMBL/GenBank/DDBJ whole genome shotgun (WGS) entry which is preliminary data.</text>
</comment>
<reference evidence="2 3" key="1">
    <citation type="journal article" date="2016" name="Nat. Commun.">
        <title>Thousands of microbial genomes shed light on interconnected biogeochemical processes in an aquifer system.</title>
        <authorList>
            <person name="Anantharaman K."/>
            <person name="Brown C.T."/>
            <person name="Hug L.A."/>
            <person name="Sharon I."/>
            <person name="Castelle C.J."/>
            <person name="Probst A.J."/>
            <person name="Thomas B.C."/>
            <person name="Singh A."/>
            <person name="Wilkins M.J."/>
            <person name="Karaoz U."/>
            <person name="Brodie E.L."/>
            <person name="Williams K.H."/>
            <person name="Hubbard S.S."/>
            <person name="Banfield J.F."/>
        </authorList>
    </citation>
    <scope>NUCLEOTIDE SEQUENCE [LARGE SCALE GENOMIC DNA]</scope>
</reference>
<gene>
    <name evidence="2" type="ORF">A3G31_01000</name>
</gene>
<organism evidence="2 3">
    <name type="scientific">Candidatus Schekmanbacteria bacterium RIFCSPLOWO2_12_FULL_38_15</name>
    <dbReference type="NCBI Taxonomy" id="1817883"/>
    <lineage>
        <taxon>Bacteria</taxon>
        <taxon>Candidatus Schekmaniibacteriota</taxon>
    </lineage>
</organism>
<dbReference type="InterPro" id="IPR005325">
    <property type="entry name" value="DUF308_memb"/>
</dbReference>
<feature type="transmembrane region" description="Helical" evidence="1">
    <location>
        <begin position="61"/>
        <end position="81"/>
    </location>
</feature>
<dbReference type="AlphaFoldDB" id="A0A1F7SC07"/>
<evidence type="ECO:0000313" key="3">
    <source>
        <dbReference type="Proteomes" id="UP000178082"/>
    </source>
</evidence>
<accession>A0A1F7SC07</accession>
<name>A0A1F7SC07_9BACT</name>
<feature type="transmembrane region" description="Helical" evidence="1">
    <location>
        <begin position="93"/>
        <end position="114"/>
    </location>
</feature>
<proteinExistence type="predicted"/>
<dbReference type="Pfam" id="PF03729">
    <property type="entry name" value="DUF308"/>
    <property type="match status" value="1"/>
</dbReference>
<keyword evidence="1" id="KW-1133">Transmembrane helix</keyword>
<sequence>MSFFNEQIKQRFGYLPIISGILVLACGIYCMVCWEPVYPLTFYQPDIGITCWLYCSTMNQWIGTINLLAGFLSIIGGILLLTRKKKTGSYLSLISGIATFPAGILGIMAGWSSLKGLIKSNVG</sequence>
<evidence type="ECO:0000256" key="1">
    <source>
        <dbReference type="SAM" id="Phobius"/>
    </source>
</evidence>
<dbReference type="Proteomes" id="UP000178082">
    <property type="component" value="Unassembled WGS sequence"/>
</dbReference>
<protein>
    <submittedName>
        <fullName evidence="2">Uncharacterized protein</fullName>
    </submittedName>
</protein>
<evidence type="ECO:0000313" key="2">
    <source>
        <dbReference type="EMBL" id="OGL51305.1"/>
    </source>
</evidence>
<keyword evidence="1" id="KW-0812">Transmembrane</keyword>
<feature type="transmembrane region" description="Helical" evidence="1">
    <location>
        <begin position="12"/>
        <end position="34"/>
    </location>
</feature>